<keyword evidence="2" id="KW-0378">Hydrolase</keyword>
<accession>A0A9D7SXE8</accession>
<dbReference type="InterPro" id="IPR008979">
    <property type="entry name" value="Galactose-bd-like_sf"/>
</dbReference>
<dbReference type="InterPro" id="IPR002884">
    <property type="entry name" value="P_dom"/>
</dbReference>
<proteinExistence type="predicted"/>
<dbReference type="InterPro" id="IPR011049">
    <property type="entry name" value="Serralysin-like_metalloprot_C"/>
</dbReference>
<dbReference type="GO" id="GO:0006508">
    <property type="term" value="P:proteolysis"/>
    <property type="evidence" value="ECO:0007669"/>
    <property type="project" value="UniProtKB-KW"/>
</dbReference>
<dbReference type="Gene3D" id="2.150.10.10">
    <property type="entry name" value="Serralysin-like metalloprotease, C-terminal"/>
    <property type="match status" value="1"/>
</dbReference>
<evidence type="ECO:0000313" key="7">
    <source>
        <dbReference type="EMBL" id="MBK9983435.1"/>
    </source>
</evidence>
<feature type="chain" id="PRO_5039522874" evidence="4">
    <location>
        <begin position="21"/>
        <end position="712"/>
    </location>
</feature>
<dbReference type="AlphaFoldDB" id="A0A9D7SXE8"/>
<reference evidence="7 8" key="1">
    <citation type="submission" date="2020-10" db="EMBL/GenBank/DDBJ databases">
        <title>Connecting structure to function with the recovery of over 1000 high-quality activated sludge metagenome-assembled genomes encoding full-length rRNA genes using long-read sequencing.</title>
        <authorList>
            <person name="Singleton C.M."/>
            <person name="Petriglieri F."/>
            <person name="Kristensen J.M."/>
            <person name="Kirkegaard R.H."/>
            <person name="Michaelsen T.Y."/>
            <person name="Andersen M.H."/>
            <person name="Karst S.M."/>
            <person name="Dueholm M.S."/>
            <person name="Nielsen P.H."/>
            <person name="Albertsen M."/>
        </authorList>
    </citation>
    <scope>NUCLEOTIDE SEQUENCE [LARGE SCALE GENOMIC DNA]</scope>
    <source>
        <strain evidence="7">Ribe_18-Q3-R11-54_MAXAC.273</strain>
    </source>
</reference>
<evidence type="ECO:0000256" key="1">
    <source>
        <dbReference type="ARBA" id="ARBA00022670"/>
    </source>
</evidence>
<sequence length="712" mass="75460">MKYYIILFSLFGFSFSILQAQTFPGSAGALTDNNCAGAFNTFSATVSNVGVTDVIQSVTINISHTWDSDLNIFLVGPTGTIIELSTGNGGSGVNYVNTIFTDSAPSFITTGTAPFTGSFKPEGRANTDIQCDPTGTVGTYTFASQFAGTNTNGNWTLKIKDGASGDVGILNSWSVTIAPMQTLQKVGINTANPQATLDVNGKVKIGDDTAQQSAGMIRFSTMANDFEGFNGSVWKSMTGLTSGGGSGNGLVHPTAGSTFESGTSNPGMTGINNTAIGVGAGDSFTSGTDNTAFGNDALTFTSTGKDNVAIGSGALSSLHSDDANVAIGKNALHYTVNGFNVAVGYEALYHNAQGSLFSDDGIANTAVGNGALRANTVASFNTAMGNFALEQNISGFNNTAIGSNALGLNLTGDQNTALGYKALQSYKYGNYNTAVGYNSLTTSGLPDDFDDIYNTALGWQSGYDIENHDKNTFLGADASSTVLDGLTNSTAIGYSSRATANNQIRVGNSSITSIGGYAGWTNISDGRFKNNIKEDVHGLDFILKLRPVTYQLAVDGISTLLEEDKLKNESEEEIIKNTIEKDKQNRLQKEEIVYTGFIAQEVDKSANEIGFDFSGIDKPQNDKSLWGLRYGEFVVPLVKAVQEQQKMIDTLIKENKNLNEYKAIFQTENTVLREDAGVALAGIQELAKENQELKAEIQSLRSMVETLMAEKK</sequence>
<evidence type="ECO:0000256" key="2">
    <source>
        <dbReference type="ARBA" id="ARBA00022801"/>
    </source>
</evidence>
<keyword evidence="1" id="KW-0645">Protease</keyword>
<feature type="domain" description="Peptidase S74" evidence="5">
    <location>
        <begin position="524"/>
        <end position="655"/>
    </location>
</feature>
<name>A0A9D7SXE8_9BACT</name>
<dbReference type="GO" id="GO:0004252">
    <property type="term" value="F:serine-type endopeptidase activity"/>
    <property type="evidence" value="ECO:0007669"/>
    <property type="project" value="InterPro"/>
</dbReference>
<dbReference type="EMBL" id="JADKGY010000020">
    <property type="protein sequence ID" value="MBK9983435.1"/>
    <property type="molecule type" value="Genomic_DNA"/>
</dbReference>
<evidence type="ECO:0000313" key="8">
    <source>
        <dbReference type="Proteomes" id="UP000808337"/>
    </source>
</evidence>
<feature type="coiled-coil region" evidence="3">
    <location>
        <begin position="641"/>
        <end position="710"/>
    </location>
</feature>
<dbReference type="SUPFAM" id="SSF49785">
    <property type="entry name" value="Galactose-binding domain-like"/>
    <property type="match status" value="1"/>
</dbReference>
<dbReference type="PROSITE" id="PS51829">
    <property type="entry name" value="P_HOMO_B"/>
    <property type="match status" value="1"/>
</dbReference>
<dbReference type="Pfam" id="PF13884">
    <property type="entry name" value="Peptidase_S74"/>
    <property type="match status" value="1"/>
</dbReference>
<dbReference type="CDD" id="cd14686">
    <property type="entry name" value="bZIP"/>
    <property type="match status" value="1"/>
</dbReference>
<dbReference type="PROSITE" id="PS51688">
    <property type="entry name" value="ICA"/>
    <property type="match status" value="1"/>
</dbReference>
<keyword evidence="4" id="KW-0732">Signal</keyword>
<dbReference type="Proteomes" id="UP000808337">
    <property type="component" value="Unassembled WGS sequence"/>
</dbReference>
<dbReference type="Gene3D" id="2.60.120.260">
    <property type="entry name" value="Galactose-binding domain-like"/>
    <property type="match status" value="1"/>
</dbReference>
<dbReference type="Pfam" id="PF01483">
    <property type="entry name" value="P_proprotein"/>
    <property type="match status" value="2"/>
</dbReference>
<gene>
    <name evidence="7" type="ORF">IPP15_13790</name>
</gene>
<evidence type="ECO:0000259" key="6">
    <source>
        <dbReference type="PROSITE" id="PS51829"/>
    </source>
</evidence>
<feature type="signal peptide" evidence="4">
    <location>
        <begin position="1"/>
        <end position="20"/>
    </location>
</feature>
<organism evidence="7 8">
    <name type="scientific">Candidatus Opimibacter skivensis</name>
    <dbReference type="NCBI Taxonomy" id="2982028"/>
    <lineage>
        <taxon>Bacteria</taxon>
        <taxon>Pseudomonadati</taxon>
        <taxon>Bacteroidota</taxon>
        <taxon>Saprospiria</taxon>
        <taxon>Saprospirales</taxon>
        <taxon>Saprospiraceae</taxon>
        <taxon>Candidatus Opimibacter</taxon>
    </lineage>
</organism>
<comment type="caution">
    <text evidence="7">The sequence shown here is derived from an EMBL/GenBank/DDBJ whole genome shotgun (WGS) entry which is preliminary data.</text>
</comment>
<evidence type="ECO:0000256" key="3">
    <source>
        <dbReference type="SAM" id="Coils"/>
    </source>
</evidence>
<feature type="domain" description="P/Homo B" evidence="6">
    <location>
        <begin position="18"/>
        <end position="185"/>
    </location>
</feature>
<keyword evidence="3" id="KW-0175">Coiled coil</keyword>
<dbReference type="InterPro" id="IPR030392">
    <property type="entry name" value="S74_ICA"/>
</dbReference>
<evidence type="ECO:0000256" key="4">
    <source>
        <dbReference type="SAM" id="SignalP"/>
    </source>
</evidence>
<protein>
    <submittedName>
        <fullName evidence="7">Proprotein convertase P-domain-containing protein</fullName>
    </submittedName>
</protein>
<evidence type="ECO:0000259" key="5">
    <source>
        <dbReference type="PROSITE" id="PS51688"/>
    </source>
</evidence>